<dbReference type="EC" id="5.1.1.1" evidence="4"/>
<dbReference type="Proteomes" id="UP000036503">
    <property type="component" value="Unassembled WGS sequence"/>
</dbReference>
<evidence type="ECO:0000256" key="5">
    <source>
        <dbReference type="PIRSR" id="PIRSR600821-50"/>
    </source>
</evidence>
<dbReference type="InterPro" id="IPR020622">
    <property type="entry name" value="Ala_racemase_pyridoxalP-BS"/>
</dbReference>
<dbReference type="PANTHER" id="PTHR30511:SF0">
    <property type="entry name" value="ALANINE RACEMASE, CATABOLIC-RELATED"/>
    <property type="match status" value="1"/>
</dbReference>
<dbReference type="PANTHER" id="PTHR30511">
    <property type="entry name" value="ALANINE RACEMASE"/>
    <property type="match status" value="1"/>
</dbReference>
<comment type="function">
    <text evidence="4">Catalyzes the interconversion of L-alanine and D-alanine. May also act on other amino acids.</text>
</comment>
<dbReference type="SUPFAM" id="SSF50621">
    <property type="entry name" value="Alanine racemase C-terminal domain-like"/>
    <property type="match status" value="1"/>
</dbReference>
<name>A0A0J6WVF1_9FIRM</name>
<dbReference type="RefSeq" id="WP_048514274.1">
    <property type="nucleotide sequence ID" value="NZ_FUXD01000021.1"/>
</dbReference>
<keyword evidence="9" id="KW-1185">Reference proteome</keyword>
<reference evidence="8 9" key="1">
    <citation type="submission" date="2015-06" db="EMBL/GenBank/DDBJ databases">
        <title>Draft genome sequence of beer spoilage bacterium Megasphaera cerevisiae type strain 20462.</title>
        <authorList>
            <person name="Kutumbaka K."/>
            <person name="Pasmowitz J."/>
            <person name="Mategko J."/>
            <person name="Reyes D."/>
            <person name="Friedrich A."/>
            <person name="Han S."/>
            <person name="Martens-Habbena W."/>
            <person name="Neal-McKinney J."/>
            <person name="Janagama H.K."/>
            <person name="Nadala C."/>
            <person name="Samadpour M."/>
        </authorList>
    </citation>
    <scope>NUCLEOTIDE SEQUENCE [LARGE SCALE GENOMIC DNA]</scope>
    <source>
        <strain evidence="8 9">DSM 20462</strain>
    </source>
</reference>
<dbReference type="PROSITE" id="PS00395">
    <property type="entry name" value="ALANINE_RACEMASE"/>
    <property type="match status" value="1"/>
</dbReference>
<dbReference type="SUPFAM" id="SSF51419">
    <property type="entry name" value="PLP-binding barrel"/>
    <property type="match status" value="1"/>
</dbReference>
<dbReference type="FunFam" id="3.20.20.10:FF:000002">
    <property type="entry name" value="Alanine racemase"/>
    <property type="match status" value="1"/>
</dbReference>
<dbReference type="GO" id="GO:0030170">
    <property type="term" value="F:pyridoxal phosphate binding"/>
    <property type="evidence" value="ECO:0007669"/>
    <property type="project" value="UniProtKB-UniRule"/>
</dbReference>
<feature type="binding site" evidence="4 6">
    <location>
        <position position="147"/>
    </location>
    <ligand>
        <name>substrate</name>
    </ligand>
</feature>
<comment type="similarity">
    <text evidence="4">Belongs to the alanine racemase family.</text>
</comment>
<evidence type="ECO:0000313" key="8">
    <source>
        <dbReference type="EMBL" id="KMO86524.1"/>
    </source>
</evidence>
<dbReference type="Pfam" id="PF00842">
    <property type="entry name" value="Ala_racemase_C"/>
    <property type="match status" value="1"/>
</dbReference>
<dbReference type="Gene3D" id="2.40.37.10">
    <property type="entry name" value="Lyase, Ornithine Decarboxylase, Chain A, domain 1"/>
    <property type="match status" value="1"/>
</dbReference>
<dbReference type="UniPathway" id="UPA00042">
    <property type="reaction ID" value="UER00497"/>
</dbReference>
<feature type="binding site" evidence="4 6">
    <location>
        <position position="329"/>
    </location>
    <ligand>
        <name>substrate</name>
    </ligand>
</feature>
<dbReference type="Gene3D" id="3.20.20.10">
    <property type="entry name" value="Alanine racemase"/>
    <property type="match status" value="1"/>
</dbReference>
<dbReference type="InParanoid" id="A0A0J6WVF1"/>
<dbReference type="PRINTS" id="PR00992">
    <property type="entry name" value="ALARACEMASE"/>
</dbReference>
<feature type="modified residue" description="N6-(pyridoxal phosphate)lysine" evidence="4 5">
    <location>
        <position position="49"/>
    </location>
</feature>
<keyword evidence="3 4" id="KW-0413">Isomerase</keyword>
<dbReference type="EMBL" id="LEKT01000021">
    <property type="protein sequence ID" value="KMO86524.1"/>
    <property type="molecule type" value="Genomic_DNA"/>
</dbReference>
<evidence type="ECO:0000256" key="4">
    <source>
        <dbReference type="HAMAP-Rule" id="MF_01201"/>
    </source>
</evidence>
<evidence type="ECO:0000256" key="1">
    <source>
        <dbReference type="ARBA" id="ARBA00001933"/>
    </source>
</evidence>
<dbReference type="FunCoup" id="A0A0J6WVF1">
    <property type="interactions" value="247"/>
</dbReference>
<comment type="caution">
    <text evidence="8">The sequence shown here is derived from an EMBL/GenBank/DDBJ whole genome shotgun (WGS) entry which is preliminary data.</text>
</comment>
<dbReference type="InterPro" id="IPR001608">
    <property type="entry name" value="Ala_racemase_N"/>
</dbReference>
<dbReference type="SMART" id="SM01005">
    <property type="entry name" value="Ala_racemase_C"/>
    <property type="match status" value="1"/>
</dbReference>
<dbReference type="InterPro" id="IPR000821">
    <property type="entry name" value="Ala_racemase"/>
</dbReference>
<evidence type="ECO:0000256" key="2">
    <source>
        <dbReference type="ARBA" id="ARBA00022898"/>
    </source>
</evidence>
<evidence type="ECO:0000259" key="7">
    <source>
        <dbReference type="SMART" id="SM01005"/>
    </source>
</evidence>
<feature type="active site" description="Proton acceptor; specific for D-alanine" evidence="4">
    <location>
        <position position="49"/>
    </location>
</feature>
<comment type="catalytic activity">
    <reaction evidence="4">
        <text>L-alanine = D-alanine</text>
        <dbReference type="Rhea" id="RHEA:20249"/>
        <dbReference type="ChEBI" id="CHEBI:57416"/>
        <dbReference type="ChEBI" id="CHEBI:57972"/>
        <dbReference type="EC" id="5.1.1.1"/>
    </reaction>
</comment>
<sequence length="402" mass="45398">MIRVEIHFIENDFKRRPVWAQIDLDAAGYNMRNIRKMTGPDILIAAVVKANAYGHGAVEVAKTFLREGADRLAVACLDEAVELRHAGITSRIIILGHTDGRRAEELITYGVDGAVFRYVDAKQFSDEAVRQGRIVNLHIAVDTGMGRIGYRPCEDSVEEIQKISMLSNVVLDGLFTHFAVSDMAGREDTDFTKKQYEQFSWFRKRLAEQKVPIHYFHCCNSAGVVEFPDLRSDMVRPGIIQYGYDPSHEVRCRDFIPRPVMSLRCCVTYVKIIHAGDTVSYGRHFKAEKTTKIATLPLGYSDGYPRLLSNRAEVLIHGRRARQVGNICMDQCMIDVTDIPDVQSGDEVVLFGSQDGVSLPLEELADLIGTIDHEIICNINRRVPRVYVKDGKIVRSLEYLFD</sequence>
<feature type="active site" description="Proton acceptor; specific for L-alanine" evidence="4">
    <location>
        <position position="281"/>
    </location>
</feature>
<comment type="cofactor">
    <cofactor evidence="1 4 5">
        <name>pyridoxal 5'-phosphate</name>
        <dbReference type="ChEBI" id="CHEBI:597326"/>
    </cofactor>
</comment>
<proteinExistence type="inferred from homology"/>
<evidence type="ECO:0000313" key="9">
    <source>
        <dbReference type="Proteomes" id="UP000036503"/>
    </source>
</evidence>
<dbReference type="InterPro" id="IPR009006">
    <property type="entry name" value="Ala_racemase/Decarboxylase_C"/>
</dbReference>
<dbReference type="Pfam" id="PF01168">
    <property type="entry name" value="Ala_racemase_N"/>
    <property type="match status" value="1"/>
</dbReference>
<dbReference type="STRING" id="39029.BSR42_00100"/>
<protein>
    <recommendedName>
        <fullName evidence="4">Alanine racemase</fullName>
        <ecNumber evidence="4">5.1.1.1</ecNumber>
    </recommendedName>
</protein>
<accession>A0A0J6WVF1</accession>
<dbReference type="InterPro" id="IPR011079">
    <property type="entry name" value="Ala_racemase_C"/>
</dbReference>
<dbReference type="GO" id="GO:0009252">
    <property type="term" value="P:peptidoglycan biosynthetic process"/>
    <property type="evidence" value="ECO:0007669"/>
    <property type="project" value="TreeGrafter"/>
</dbReference>
<dbReference type="HAMAP" id="MF_01201">
    <property type="entry name" value="Ala_racemase"/>
    <property type="match status" value="1"/>
</dbReference>
<dbReference type="InterPro" id="IPR029066">
    <property type="entry name" value="PLP-binding_barrel"/>
</dbReference>
<dbReference type="CDD" id="cd00430">
    <property type="entry name" value="PLPDE_III_AR"/>
    <property type="match status" value="1"/>
</dbReference>
<dbReference type="AlphaFoldDB" id="A0A0J6WVF1"/>
<dbReference type="GO" id="GO:0005829">
    <property type="term" value="C:cytosol"/>
    <property type="evidence" value="ECO:0007669"/>
    <property type="project" value="TreeGrafter"/>
</dbReference>
<evidence type="ECO:0000256" key="3">
    <source>
        <dbReference type="ARBA" id="ARBA00023235"/>
    </source>
</evidence>
<evidence type="ECO:0000256" key="6">
    <source>
        <dbReference type="PIRSR" id="PIRSR600821-52"/>
    </source>
</evidence>
<dbReference type="NCBIfam" id="TIGR00492">
    <property type="entry name" value="alr"/>
    <property type="match status" value="1"/>
</dbReference>
<feature type="domain" description="Alanine racemase C-terminal" evidence="7">
    <location>
        <begin position="260"/>
        <end position="388"/>
    </location>
</feature>
<organism evidence="8 9">
    <name type="scientific">Megasphaera cerevisiae DSM 20462</name>
    <dbReference type="NCBI Taxonomy" id="1122219"/>
    <lineage>
        <taxon>Bacteria</taxon>
        <taxon>Bacillati</taxon>
        <taxon>Bacillota</taxon>
        <taxon>Negativicutes</taxon>
        <taxon>Veillonellales</taxon>
        <taxon>Veillonellaceae</taxon>
        <taxon>Megasphaera</taxon>
    </lineage>
</organism>
<dbReference type="GO" id="GO:0030632">
    <property type="term" value="P:D-alanine biosynthetic process"/>
    <property type="evidence" value="ECO:0007669"/>
    <property type="project" value="UniProtKB-UniRule"/>
</dbReference>
<keyword evidence="2 4" id="KW-0663">Pyridoxal phosphate</keyword>
<gene>
    <name evidence="8" type="ORF">AB840_07815</name>
</gene>
<comment type="pathway">
    <text evidence="4">Amino-acid biosynthesis; D-alanine biosynthesis; D-alanine from L-alanine: step 1/1.</text>
</comment>
<dbReference type="PATRIC" id="fig|1122219.3.peg.1241"/>
<dbReference type="GO" id="GO:0008784">
    <property type="term" value="F:alanine racemase activity"/>
    <property type="evidence" value="ECO:0007669"/>
    <property type="project" value="UniProtKB-UniRule"/>
</dbReference>